<dbReference type="InterPro" id="IPR041492">
    <property type="entry name" value="HAD_2"/>
</dbReference>
<dbReference type="Proteomes" id="UP001157114">
    <property type="component" value="Unassembled WGS sequence"/>
</dbReference>
<dbReference type="InterPro" id="IPR023214">
    <property type="entry name" value="HAD_sf"/>
</dbReference>
<dbReference type="NCBIfam" id="TIGR01549">
    <property type="entry name" value="HAD-SF-IA-v1"/>
    <property type="match status" value="1"/>
</dbReference>
<dbReference type="InterPro" id="IPR036412">
    <property type="entry name" value="HAD-like_sf"/>
</dbReference>
<protein>
    <submittedName>
        <fullName evidence="1">Noncanonical pyrimidine nucleotidase, YjjG family protein</fullName>
    </submittedName>
</protein>
<dbReference type="CDD" id="cd04305">
    <property type="entry name" value="HAD_Neu5Ac-Pase_like"/>
    <property type="match status" value="1"/>
</dbReference>
<accession>A0ABQ6G9C6</accession>
<dbReference type="RefSeq" id="WP_284237579.1">
    <property type="nucleotide sequence ID" value="NZ_BSSQ01000004.1"/>
</dbReference>
<dbReference type="NCBIfam" id="NF006976">
    <property type="entry name" value="PRK09449.1"/>
    <property type="match status" value="1"/>
</dbReference>
<dbReference type="Gene3D" id="3.40.50.1000">
    <property type="entry name" value="HAD superfamily/HAD-like"/>
    <property type="match status" value="1"/>
</dbReference>
<dbReference type="NCBIfam" id="TIGR02254">
    <property type="entry name" value="YjjG_YfnB"/>
    <property type="match status" value="1"/>
</dbReference>
<name>A0ABQ6G9C6_9BACL</name>
<dbReference type="SFLD" id="SFLDS00003">
    <property type="entry name" value="Haloacid_Dehalogenase"/>
    <property type="match status" value="1"/>
</dbReference>
<dbReference type="InterPro" id="IPR006439">
    <property type="entry name" value="HAD-SF_hydro_IA"/>
</dbReference>
<gene>
    <name evidence="1" type="ORF">MU1_12070</name>
</gene>
<dbReference type="SUPFAM" id="SSF56784">
    <property type="entry name" value="HAD-like"/>
    <property type="match status" value="1"/>
</dbReference>
<keyword evidence="2" id="KW-1185">Reference proteome</keyword>
<dbReference type="Gene3D" id="1.10.150.240">
    <property type="entry name" value="Putative phosphatase, domain 2"/>
    <property type="match status" value="1"/>
</dbReference>
<dbReference type="SFLD" id="SFLDG01135">
    <property type="entry name" value="C1.5.6:_HAD__Beta-PGM__Phospha"/>
    <property type="match status" value="1"/>
</dbReference>
<organism evidence="1 2">
    <name type="scientific">Paenibacillus glycanilyticus</name>
    <dbReference type="NCBI Taxonomy" id="126569"/>
    <lineage>
        <taxon>Bacteria</taxon>
        <taxon>Bacillati</taxon>
        <taxon>Bacillota</taxon>
        <taxon>Bacilli</taxon>
        <taxon>Bacillales</taxon>
        <taxon>Paenibacillaceae</taxon>
        <taxon>Paenibacillus</taxon>
    </lineage>
</organism>
<dbReference type="InterPro" id="IPR052550">
    <property type="entry name" value="Pyrimidine_5'-ntase_YjjG"/>
</dbReference>
<dbReference type="PANTHER" id="PTHR47478:SF1">
    <property type="entry name" value="PYRIMIDINE 5'-NUCLEOTIDASE YJJG"/>
    <property type="match status" value="1"/>
</dbReference>
<proteinExistence type="predicted"/>
<dbReference type="InterPro" id="IPR011951">
    <property type="entry name" value="HAD-SF_hydro_IA_YjjG/PynA"/>
</dbReference>
<dbReference type="PANTHER" id="PTHR47478">
    <property type="match status" value="1"/>
</dbReference>
<dbReference type="EMBL" id="BSSQ01000004">
    <property type="protein sequence ID" value="GLX66863.1"/>
    <property type="molecule type" value="Genomic_DNA"/>
</dbReference>
<comment type="caution">
    <text evidence="1">The sequence shown here is derived from an EMBL/GenBank/DDBJ whole genome shotgun (WGS) entry which is preliminary data.</text>
</comment>
<evidence type="ECO:0000313" key="1">
    <source>
        <dbReference type="EMBL" id="GLX66863.1"/>
    </source>
</evidence>
<dbReference type="Pfam" id="PF13419">
    <property type="entry name" value="HAD_2"/>
    <property type="match status" value="1"/>
</dbReference>
<sequence length="228" mass="25712">MNYDVILFDADDTLFDYKKAEDHALTSVFEEFGIQSPDTDFVALYRTINQELWNDFEKGAVSLAELRVERFSRLFAGTDFTISADEFSGRYLNYLGEGSFLIDGAVELVEQLRSKVRLAIITNGIREVQLSRFSKAGVNHYFEHIIVSEDTGYQKPHLGIFEYTWNKLGGGIDPGRVLIVGDSLTSDIQGGLNSGIDTCWYNPHNKPNATPVKPKFEIKQLSEVLNLL</sequence>
<evidence type="ECO:0000313" key="2">
    <source>
        <dbReference type="Proteomes" id="UP001157114"/>
    </source>
</evidence>
<reference evidence="1 2" key="1">
    <citation type="submission" date="2023-03" db="EMBL/GenBank/DDBJ databases">
        <title>Draft genome sequence of the bacteria which degrade cell wall of Tricholomamatutake.</title>
        <authorList>
            <person name="Konishi Y."/>
            <person name="Fukuta Y."/>
            <person name="Shirasaka N."/>
        </authorList>
    </citation>
    <scope>NUCLEOTIDE SEQUENCE [LARGE SCALE GENOMIC DNA]</scope>
    <source>
        <strain evidence="2">mu1</strain>
    </source>
</reference>
<dbReference type="SFLD" id="SFLDG01129">
    <property type="entry name" value="C1.5:_HAD__Beta-PGM__Phosphata"/>
    <property type="match status" value="1"/>
</dbReference>
<dbReference type="InterPro" id="IPR023198">
    <property type="entry name" value="PGP-like_dom2"/>
</dbReference>